<name>A0A3P6TPR4_LITSI</name>
<dbReference type="InterPro" id="IPR001331">
    <property type="entry name" value="GDS_CDC24_CS"/>
</dbReference>
<dbReference type="SMART" id="SM00325">
    <property type="entry name" value="RhoGEF"/>
    <property type="match status" value="1"/>
</dbReference>
<proteinExistence type="predicted"/>
<feature type="compositionally biased region" description="Acidic residues" evidence="3">
    <location>
        <begin position="9"/>
        <end position="18"/>
    </location>
</feature>
<dbReference type="GO" id="GO:0005737">
    <property type="term" value="C:cytoplasm"/>
    <property type="evidence" value="ECO:0007669"/>
    <property type="project" value="UniProtKB-ARBA"/>
</dbReference>
<dbReference type="PANTHER" id="PTHR12877">
    <property type="entry name" value="RHO GUANINE NUCLEOTIDE EXCHANGE FACTOR"/>
    <property type="match status" value="1"/>
</dbReference>
<evidence type="ECO:0000259" key="4">
    <source>
        <dbReference type="PROSITE" id="PS50010"/>
    </source>
</evidence>
<dbReference type="PROSITE" id="PS00741">
    <property type="entry name" value="DH_1"/>
    <property type="match status" value="1"/>
</dbReference>
<dbReference type="InterPro" id="IPR035899">
    <property type="entry name" value="DBL_dom_sf"/>
</dbReference>
<dbReference type="Gene3D" id="1.20.900.10">
    <property type="entry name" value="Dbl homology (DH) domain"/>
    <property type="match status" value="1"/>
</dbReference>
<evidence type="ECO:0000256" key="1">
    <source>
        <dbReference type="ARBA" id="ARBA00022658"/>
    </source>
</evidence>
<feature type="compositionally biased region" description="Polar residues" evidence="3">
    <location>
        <begin position="78"/>
        <end position="97"/>
    </location>
</feature>
<dbReference type="InterPro" id="IPR039919">
    <property type="entry name" value="ARHGEF10/ARHGEF17"/>
</dbReference>
<dbReference type="Gene3D" id="2.30.29.30">
    <property type="entry name" value="Pleckstrin-homology domain (PH domain)/Phosphotyrosine-binding domain (PTB)"/>
    <property type="match status" value="1"/>
</dbReference>
<reference evidence="5 6" key="1">
    <citation type="submission" date="2018-08" db="EMBL/GenBank/DDBJ databases">
        <authorList>
            <person name="Laetsch R D."/>
            <person name="Stevens L."/>
            <person name="Kumar S."/>
            <person name="Blaxter L. M."/>
        </authorList>
    </citation>
    <scope>NUCLEOTIDE SEQUENCE [LARGE SCALE GENOMIC DNA]</scope>
</reference>
<dbReference type="PROSITE" id="PS50010">
    <property type="entry name" value="DH_2"/>
    <property type="match status" value="1"/>
</dbReference>
<organism evidence="5 6">
    <name type="scientific">Litomosoides sigmodontis</name>
    <name type="common">Filarial nematode worm</name>
    <dbReference type="NCBI Taxonomy" id="42156"/>
    <lineage>
        <taxon>Eukaryota</taxon>
        <taxon>Metazoa</taxon>
        <taxon>Ecdysozoa</taxon>
        <taxon>Nematoda</taxon>
        <taxon>Chromadorea</taxon>
        <taxon>Rhabditida</taxon>
        <taxon>Spirurina</taxon>
        <taxon>Spiruromorpha</taxon>
        <taxon>Filarioidea</taxon>
        <taxon>Onchocercidae</taxon>
        <taxon>Litomosoides</taxon>
    </lineage>
</organism>
<evidence type="ECO:0000313" key="6">
    <source>
        <dbReference type="Proteomes" id="UP000277928"/>
    </source>
</evidence>
<dbReference type="GO" id="GO:0030036">
    <property type="term" value="P:actin cytoskeleton organization"/>
    <property type="evidence" value="ECO:0007669"/>
    <property type="project" value="TreeGrafter"/>
</dbReference>
<feature type="coiled-coil region" evidence="2">
    <location>
        <begin position="680"/>
        <end position="707"/>
    </location>
</feature>
<keyword evidence="2" id="KW-0175">Coiled coil</keyword>
<dbReference type="GO" id="GO:0035556">
    <property type="term" value="P:intracellular signal transduction"/>
    <property type="evidence" value="ECO:0007669"/>
    <property type="project" value="InterPro"/>
</dbReference>
<evidence type="ECO:0000313" key="5">
    <source>
        <dbReference type="EMBL" id="VDK68038.1"/>
    </source>
</evidence>
<keyword evidence="1" id="KW-0344">Guanine-nucleotide releasing factor</keyword>
<dbReference type="InterPro" id="IPR011993">
    <property type="entry name" value="PH-like_dom_sf"/>
</dbReference>
<keyword evidence="6" id="KW-1185">Reference proteome</keyword>
<dbReference type="FunFam" id="1.20.900.10:FF:000003">
    <property type="entry name" value="Rho guanine nucleotide exchange factor 10 like"/>
    <property type="match status" value="1"/>
</dbReference>
<feature type="compositionally biased region" description="Basic residues" evidence="3">
    <location>
        <begin position="42"/>
        <end position="51"/>
    </location>
</feature>
<feature type="domain" description="DH" evidence="4">
    <location>
        <begin position="398"/>
        <end position="585"/>
    </location>
</feature>
<dbReference type="InterPro" id="IPR000219">
    <property type="entry name" value="DH_dom"/>
</dbReference>
<evidence type="ECO:0000256" key="3">
    <source>
        <dbReference type="SAM" id="MobiDB-lite"/>
    </source>
</evidence>
<protein>
    <recommendedName>
        <fullName evidence="4">DH domain-containing protein</fullName>
    </recommendedName>
</protein>
<dbReference type="CDD" id="cd00160">
    <property type="entry name" value="RhoGEF"/>
    <property type="match status" value="1"/>
</dbReference>
<dbReference type="Pfam" id="PF19057">
    <property type="entry name" value="PH_19"/>
    <property type="match status" value="1"/>
</dbReference>
<gene>
    <name evidence="5" type="ORF">NLS_LOCUS292</name>
</gene>
<dbReference type="GO" id="GO:0051496">
    <property type="term" value="P:positive regulation of stress fiber assembly"/>
    <property type="evidence" value="ECO:0007669"/>
    <property type="project" value="UniProtKB-ARBA"/>
</dbReference>
<evidence type="ECO:0000256" key="2">
    <source>
        <dbReference type="SAM" id="Coils"/>
    </source>
</evidence>
<dbReference type="Proteomes" id="UP000277928">
    <property type="component" value="Unassembled WGS sequence"/>
</dbReference>
<feature type="coiled-coil region" evidence="2">
    <location>
        <begin position="575"/>
        <end position="609"/>
    </location>
</feature>
<dbReference type="OMA" id="QRIEQWH"/>
<dbReference type="SUPFAM" id="SSF48065">
    <property type="entry name" value="DBL homology domain (DH-domain)"/>
    <property type="match status" value="1"/>
</dbReference>
<accession>A0A3P6TPR4</accession>
<feature type="region of interest" description="Disordered" evidence="3">
    <location>
        <begin position="1"/>
        <end position="97"/>
    </location>
</feature>
<dbReference type="OrthoDB" id="4066896at2759"/>
<dbReference type="AlphaFoldDB" id="A0A3P6TPR4"/>
<dbReference type="PANTHER" id="PTHR12877:SF15">
    <property type="entry name" value="RHO GUANINE NUCLEOTIDE EXCHANGE FACTOR 17"/>
    <property type="match status" value="1"/>
</dbReference>
<dbReference type="EMBL" id="UYRX01000007">
    <property type="protein sequence ID" value="VDK68038.1"/>
    <property type="molecule type" value="Genomic_DNA"/>
</dbReference>
<dbReference type="GO" id="GO:0005085">
    <property type="term" value="F:guanyl-nucleotide exchange factor activity"/>
    <property type="evidence" value="ECO:0007669"/>
    <property type="project" value="UniProtKB-KW"/>
</dbReference>
<sequence>MQKSGITENEADESDSLSDDSNYHKPLRRRRSATVSPAAGTRFRHHSKSRRRSEMNLIAHKQAPSSKRPDGSHVSPRYGNSDSLRKTSSMPSFEQAQQAHVEAIRQLLNLFPISPCTQSSSAHEVWQSHRQNLVSKVVESESEDDIINTDIEELRDAAQSIQSLQRVLKVPPEPANMNVEMVDRRADCPVEGDSSSESLRQSGIASRLGGHPRGVIQFLPSAKQTEFFPALDTYNTYNKSKTMEKKSLLRRKTSLPEIYDQCMTTATLMFSNAYKSGRWSFRGDTPNLQYSSKNAELLEQKAPIDSLTGVSRFSKLLRSLRSSRQNSPEPQTSNAWVVARADPQNYILGSERSLQELNCRNPLIYTTPPTGLTSPMMQADLLLWSKRSRASIRRHNDVRNMAIREFCDTEKTFVENLEYLTQKYMRPLRQPLECTLIDPILADKIFYKVPEILIHHQHFLAALCDRLDTFQIDPRIGDVLLSHFRKQSMVDTYIAFVDNFKFSKQSIKQARERPAFEKYYMRCRRDHRNKLDLDSLLISPIQRVPRYELIIKQIIKHTSVEHADYDSLLLAQKYIHELATKINRQKVESEEMEQRLREIEAIVDGLDDLVTTGRSFNRYDVVTVLGTKQNKQRCLFLMSDQIIVTNVKRKSPPSFHSPDFLDNNRFKLLFKISLDDVVIAKDTLSLLRTAEMELQNTQEDIDIVNKMSELSKLLKKPNIELANMLDNLETEAMHRKRILQEQLTSDPLLTIVQLQVTTT</sequence>
<dbReference type="STRING" id="42156.A0A3P6TPR4"/>
<dbReference type="Pfam" id="PF00621">
    <property type="entry name" value="RhoGEF"/>
    <property type="match status" value="1"/>
</dbReference>